<gene>
    <name evidence="2" type="ORF">CE91St30_02030</name>
</gene>
<keyword evidence="3" id="KW-1185">Reference proteome</keyword>
<proteinExistence type="predicted"/>
<feature type="compositionally biased region" description="Polar residues" evidence="1">
    <location>
        <begin position="7"/>
        <end position="18"/>
    </location>
</feature>
<evidence type="ECO:0000256" key="1">
    <source>
        <dbReference type="SAM" id="MobiDB-lite"/>
    </source>
</evidence>
<accession>A0ABN6MA42</accession>
<dbReference type="Proteomes" id="UP001320544">
    <property type="component" value="Chromosome"/>
</dbReference>
<name>A0ABN6MA42_9ACTN</name>
<reference evidence="2 3" key="1">
    <citation type="submission" date="2022-01" db="EMBL/GenBank/DDBJ databases">
        <title>Novel bile acid biosynthetic pathways are enriched in the microbiome of centenarians.</title>
        <authorList>
            <person name="Sato Y."/>
            <person name="Atarashi K."/>
            <person name="Plichta R.D."/>
            <person name="Arai Y."/>
            <person name="Sasajima S."/>
            <person name="Kearney M.S."/>
            <person name="Suda W."/>
            <person name="Takeshita K."/>
            <person name="Sasaki T."/>
            <person name="Okamoto S."/>
            <person name="Skelly N.A."/>
            <person name="Okamura Y."/>
            <person name="Vlamakis H."/>
            <person name="Li Y."/>
            <person name="Tanoue T."/>
            <person name="Takei H."/>
            <person name="Nittono H."/>
            <person name="Narushima S."/>
            <person name="Irie J."/>
            <person name="Itoh H."/>
            <person name="Moriya K."/>
            <person name="Sugiura Y."/>
            <person name="Suematsu M."/>
            <person name="Moritoki N."/>
            <person name="Shibata S."/>
            <person name="Littman R.D."/>
            <person name="Fischbach A.M."/>
            <person name="Uwamino Y."/>
            <person name="Inoue T."/>
            <person name="Honda A."/>
            <person name="Hattori M."/>
            <person name="Murai T."/>
            <person name="Xavier J.R."/>
            <person name="Hirose N."/>
            <person name="Honda K."/>
        </authorList>
    </citation>
    <scope>NUCLEOTIDE SEQUENCE [LARGE SCALE GENOMIC DNA]</scope>
    <source>
        <strain evidence="2 3">CE91-St30</strain>
    </source>
</reference>
<organism evidence="2 3">
    <name type="scientific">Raoultibacter timonensis</name>
    <dbReference type="NCBI Taxonomy" id="1907662"/>
    <lineage>
        <taxon>Bacteria</taxon>
        <taxon>Bacillati</taxon>
        <taxon>Actinomycetota</taxon>
        <taxon>Coriobacteriia</taxon>
        <taxon>Eggerthellales</taxon>
        <taxon>Eggerthellaceae</taxon>
        <taxon>Raoultibacter</taxon>
    </lineage>
</organism>
<evidence type="ECO:0000313" key="2">
    <source>
        <dbReference type="EMBL" id="BDE94870.1"/>
    </source>
</evidence>
<feature type="region of interest" description="Disordered" evidence="1">
    <location>
        <begin position="1"/>
        <end position="38"/>
    </location>
</feature>
<dbReference type="RefSeq" id="WP_244411396.1">
    <property type="nucleotide sequence ID" value="NZ_AP025564.1"/>
</dbReference>
<dbReference type="EMBL" id="AP025564">
    <property type="protein sequence ID" value="BDE94870.1"/>
    <property type="molecule type" value="Genomic_DNA"/>
</dbReference>
<feature type="compositionally biased region" description="Basic residues" evidence="1">
    <location>
        <begin position="25"/>
        <end position="37"/>
    </location>
</feature>
<sequence length="98" mass="10972">MGDDFSQAGQEEQGQKPTESALPPKKPRPQKKQKVVLRSRSEMEAMLKSMYEVKAGNLAEAIDIANELGVVYLVDRESRETQGILLSMESYDALSRSR</sequence>
<protein>
    <submittedName>
        <fullName evidence="2">Uncharacterized protein</fullName>
    </submittedName>
</protein>
<evidence type="ECO:0000313" key="3">
    <source>
        <dbReference type="Proteomes" id="UP001320544"/>
    </source>
</evidence>